<evidence type="ECO:0000256" key="4">
    <source>
        <dbReference type="ARBA" id="ARBA00022692"/>
    </source>
</evidence>
<evidence type="ECO:0000313" key="8">
    <source>
        <dbReference type="EnsemblMetazoa" id="RPRC011320-PA"/>
    </source>
</evidence>
<dbReference type="GO" id="GO:0005044">
    <property type="term" value="F:scavenger receptor activity"/>
    <property type="evidence" value="ECO:0007669"/>
    <property type="project" value="TreeGrafter"/>
</dbReference>
<dbReference type="GO" id="GO:0005737">
    <property type="term" value="C:cytoplasm"/>
    <property type="evidence" value="ECO:0007669"/>
    <property type="project" value="TreeGrafter"/>
</dbReference>
<proteinExistence type="inferred from homology"/>
<evidence type="ECO:0000256" key="3">
    <source>
        <dbReference type="ARBA" id="ARBA00022475"/>
    </source>
</evidence>
<dbReference type="Proteomes" id="UP000015103">
    <property type="component" value="Unassembled WGS sequence"/>
</dbReference>
<comment type="subcellular location">
    <subcellularLocation>
        <location evidence="1">Cell membrane</location>
    </subcellularLocation>
</comment>
<name>T1I4V1_RHOPR</name>
<evidence type="ECO:0000256" key="5">
    <source>
        <dbReference type="ARBA" id="ARBA00022989"/>
    </source>
</evidence>
<evidence type="ECO:0000256" key="7">
    <source>
        <dbReference type="ARBA" id="ARBA00023180"/>
    </source>
</evidence>
<dbReference type="STRING" id="13249.T1I4V1"/>
<keyword evidence="9" id="KW-1185">Reference proteome</keyword>
<evidence type="ECO:0000256" key="6">
    <source>
        <dbReference type="ARBA" id="ARBA00023136"/>
    </source>
</evidence>
<evidence type="ECO:0000256" key="2">
    <source>
        <dbReference type="ARBA" id="ARBA00010532"/>
    </source>
</evidence>
<dbReference type="PANTHER" id="PTHR11923:SF93">
    <property type="entry name" value="GH07959P-RELATED"/>
    <property type="match status" value="1"/>
</dbReference>
<dbReference type="PANTHER" id="PTHR11923">
    <property type="entry name" value="SCAVENGER RECEPTOR CLASS B TYPE-1 SR-B1"/>
    <property type="match status" value="1"/>
</dbReference>
<comment type="similarity">
    <text evidence="2">Belongs to the CD36 family.</text>
</comment>
<keyword evidence="6" id="KW-0472">Membrane</keyword>
<dbReference type="EnsemblMetazoa" id="RPRC011320-RA">
    <property type="protein sequence ID" value="RPRC011320-PA"/>
    <property type="gene ID" value="RPRC011320"/>
</dbReference>
<keyword evidence="4" id="KW-0812">Transmembrane</keyword>
<sequence>MVHDLNAYPSMAMPHDINVKLYIFSAIGALFCIFGTTIFFTWPEIFTNILHSQMQIIQGSHTFALWRDTPVPMYMNFYFHNWTNPDELKLNKPRFQQMGPYRFKSVIRKVRHKWHTRYIEISGKSI</sequence>
<dbReference type="EMBL" id="ACPB03023767">
    <property type="status" value="NOT_ANNOTATED_CDS"/>
    <property type="molecule type" value="Genomic_DNA"/>
</dbReference>
<evidence type="ECO:0000256" key="1">
    <source>
        <dbReference type="ARBA" id="ARBA00004236"/>
    </source>
</evidence>
<dbReference type="AlphaFoldDB" id="T1I4V1"/>
<dbReference type="InterPro" id="IPR002159">
    <property type="entry name" value="CD36_fam"/>
</dbReference>
<organism evidence="8 9">
    <name type="scientific">Rhodnius prolixus</name>
    <name type="common">Triatomid bug</name>
    <dbReference type="NCBI Taxonomy" id="13249"/>
    <lineage>
        <taxon>Eukaryota</taxon>
        <taxon>Metazoa</taxon>
        <taxon>Ecdysozoa</taxon>
        <taxon>Arthropoda</taxon>
        <taxon>Hexapoda</taxon>
        <taxon>Insecta</taxon>
        <taxon>Pterygota</taxon>
        <taxon>Neoptera</taxon>
        <taxon>Paraneoptera</taxon>
        <taxon>Hemiptera</taxon>
        <taxon>Heteroptera</taxon>
        <taxon>Panheteroptera</taxon>
        <taxon>Cimicomorpha</taxon>
        <taxon>Reduviidae</taxon>
        <taxon>Triatominae</taxon>
        <taxon>Rhodnius</taxon>
    </lineage>
</organism>
<dbReference type="HOGENOM" id="CLU_1984298_0_0_1"/>
<dbReference type="EMBL" id="ACPB03023766">
    <property type="status" value="NOT_ANNOTATED_CDS"/>
    <property type="molecule type" value="Genomic_DNA"/>
</dbReference>
<keyword evidence="7" id="KW-0325">Glycoprotein</keyword>
<dbReference type="eggNOG" id="KOG3776">
    <property type="taxonomic scope" value="Eukaryota"/>
</dbReference>
<dbReference type="Pfam" id="PF01130">
    <property type="entry name" value="CD36"/>
    <property type="match status" value="1"/>
</dbReference>
<dbReference type="OMA" id="WHTRYIE"/>
<accession>T1I4V1</accession>
<keyword evidence="3" id="KW-1003">Cell membrane</keyword>
<dbReference type="VEuPathDB" id="VectorBase:RPRC011320"/>
<dbReference type="GO" id="GO:0005886">
    <property type="term" value="C:plasma membrane"/>
    <property type="evidence" value="ECO:0007669"/>
    <property type="project" value="UniProtKB-SubCell"/>
</dbReference>
<keyword evidence="5" id="KW-1133">Transmembrane helix</keyword>
<protein>
    <submittedName>
        <fullName evidence="8">Uncharacterized protein</fullName>
    </submittedName>
</protein>
<dbReference type="InParanoid" id="T1I4V1"/>
<evidence type="ECO:0000313" key="9">
    <source>
        <dbReference type="Proteomes" id="UP000015103"/>
    </source>
</evidence>
<reference evidence="8" key="1">
    <citation type="submission" date="2015-05" db="UniProtKB">
        <authorList>
            <consortium name="EnsemblMetazoa"/>
        </authorList>
    </citation>
    <scope>IDENTIFICATION</scope>
</reference>